<name>A0ACC0FTB2_9ERIC</name>
<accession>A0ACC0FTB2</accession>
<evidence type="ECO:0000313" key="2">
    <source>
        <dbReference type="Proteomes" id="UP001060215"/>
    </source>
</evidence>
<dbReference type="Proteomes" id="UP001060215">
    <property type="component" value="Chromosome 13"/>
</dbReference>
<keyword evidence="2" id="KW-1185">Reference proteome</keyword>
<organism evidence="1 2">
    <name type="scientific">Camellia lanceoleosa</name>
    <dbReference type="NCBI Taxonomy" id="1840588"/>
    <lineage>
        <taxon>Eukaryota</taxon>
        <taxon>Viridiplantae</taxon>
        <taxon>Streptophyta</taxon>
        <taxon>Embryophyta</taxon>
        <taxon>Tracheophyta</taxon>
        <taxon>Spermatophyta</taxon>
        <taxon>Magnoliopsida</taxon>
        <taxon>eudicotyledons</taxon>
        <taxon>Gunneridae</taxon>
        <taxon>Pentapetalae</taxon>
        <taxon>asterids</taxon>
        <taxon>Ericales</taxon>
        <taxon>Theaceae</taxon>
        <taxon>Camellia</taxon>
    </lineage>
</organism>
<proteinExistence type="predicted"/>
<comment type="caution">
    <text evidence="1">The sequence shown here is derived from an EMBL/GenBank/DDBJ whole genome shotgun (WGS) entry which is preliminary data.</text>
</comment>
<sequence>MSTRSRSSILSWMDHASKFTVLLVLLVFASSAVSASHSKDDYQHCESTVNKWASSSLDLEVKEDKHILRDLLFFLHIPRTGGRTYFYCFLKKLYASSLECPRSYDKLRFDPSKPNCRLLVTHDDYSMMSKLPKEKTSVVTILRNPIDRVFSTYEFSIEVAARFLVHPNLTSATQMIGRLRSKNRGISTLDIWPWKYLVPWMREDLFARRDARRDKGPNYFRSNDSYNMEDMVMPLQEYINDPIARDIIHNGATFQIAGLTNNSYLPESHEVRRCVLKHQTLGEYVLEVAKKRLDDMLYIGLTEDHRESATMFANVVGAQVISQSIASGYNAEPAVNDRSEASSSSLDSKSDTSHYQNTSTDRKASKISSTENVEPTNENMTVEKLMDSYETCISSLRKTQAQRRNISLKRISPANFTKKARLQVPEVLLQEIQSLNSLDIKLYEYAGDIFSKQHKKMTQKFAGAEKLERTFNSSFGAPPSWNILWLAISVVLLLLFIVLFNYDVLPDVLNPPHLSIPTLIIIVSLSLLSLLSLYATPQPPEAPISAAGLDNCLKMILNGCSSVLGSAISNSKSYYSASTSIHRLPSKVSFSGIQSSWGPYQELKLRSSKESTLLHLAAASTSLLNGEQGSLSHTIPMLPRRQQPLKAPRASKDVPYSFRYPAMTKKPRWWWRTLACLPYLMPLHETWMYAETAYHLHPFLEDFEFLTYPFLGAIGRLPSWFLMAYFFVAYLGVVRKKEWPHFFRFHVVMGMLLEIALQVIGTVSRWMPLAVYWGKIGMHFWTAVAFAYLFTVLECMRCALSGMYADIPFVCDAAYIQIPYD</sequence>
<reference evidence="1 2" key="1">
    <citation type="journal article" date="2022" name="Plant J.">
        <title>Chromosome-level genome of Camellia lanceoleosa provides a valuable resource for understanding genome evolution and self-incompatibility.</title>
        <authorList>
            <person name="Gong W."/>
            <person name="Xiao S."/>
            <person name="Wang L."/>
            <person name="Liao Z."/>
            <person name="Chang Y."/>
            <person name="Mo W."/>
            <person name="Hu G."/>
            <person name="Li W."/>
            <person name="Zhao G."/>
            <person name="Zhu H."/>
            <person name="Hu X."/>
            <person name="Ji K."/>
            <person name="Xiang X."/>
            <person name="Song Q."/>
            <person name="Yuan D."/>
            <person name="Jin S."/>
            <person name="Zhang L."/>
        </authorList>
    </citation>
    <scope>NUCLEOTIDE SEQUENCE [LARGE SCALE GENOMIC DNA]</scope>
    <source>
        <strain evidence="1">SQ_2022a</strain>
    </source>
</reference>
<evidence type="ECO:0000313" key="1">
    <source>
        <dbReference type="EMBL" id="KAI7991920.1"/>
    </source>
</evidence>
<protein>
    <submittedName>
        <fullName evidence="1">Protein-tyrosine sulfotransferase</fullName>
    </submittedName>
</protein>
<dbReference type="EMBL" id="CM045770">
    <property type="protein sequence ID" value="KAI7991920.1"/>
    <property type="molecule type" value="Genomic_DNA"/>
</dbReference>
<gene>
    <name evidence="1" type="ORF">LOK49_LG12G01840</name>
</gene>